<sequence length="343" mass="39074">MARNKIVVKVPVLDASPTYKGVDLLRNRRVDAPLTAFDGRVAAHLVYQGQPCFITTNPHYVPAPGDHAAVPGAALELQLRQDFRWGLDDPFCWPQQFIEKYPHLSCIPCAPRTTYGIEERGIMWWSPEPQDFVESAAGLGGLGRLSASRHGALVAPVTKLLEEVSRFLDSAPDADQLRLFGQLKAQLKAVLDRLARLPMPYQRLCLEIRSAQQLWLELSALLNYMRIYRPRMFDPDAKSERPDRLMGAFTDSPEFAQRLFRASIPFWFIRPLSAFDTEVNLRLVELFWPEDTLELAPAPNFPPIHCGRNYEERIWAHHYGYAAQPWYTGNPLLAPRISENLEP</sequence>
<evidence type="ECO:0000313" key="2">
    <source>
        <dbReference type="Proteomes" id="UP000815677"/>
    </source>
</evidence>
<organism evidence="1 2">
    <name type="scientific">Mycena chlorophos</name>
    <name type="common">Agaric fungus</name>
    <name type="synonym">Agaricus chlorophos</name>
    <dbReference type="NCBI Taxonomy" id="658473"/>
    <lineage>
        <taxon>Eukaryota</taxon>
        <taxon>Fungi</taxon>
        <taxon>Dikarya</taxon>
        <taxon>Basidiomycota</taxon>
        <taxon>Agaricomycotina</taxon>
        <taxon>Agaricomycetes</taxon>
        <taxon>Agaricomycetidae</taxon>
        <taxon>Agaricales</taxon>
        <taxon>Marasmiineae</taxon>
        <taxon>Mycenaceae</taxon>
        <taxon>Mycena</taxon>
    </lineage>
</organism>
<dbReference type="EMBL" id="DF841715">
    <property type="protein sequence ID" value="GAT45787.1"/>
    <property type="molecule type" value="Genomic_DNA"/>
</dbReference>
<proteinExistence type="predicted"/>
<protein>
    <submittedName>
        <fullName evidence="1">Uncharacterized protein</fullName>
    </submittedName>
</protein>
<name>A0ABQ0L5J4_MYCCL</name>
<gene>
    <name evidence="1" type="ORF">MCHLO_03348</name>
</gene>
<dbReference type="Proteomes" id="UP000815677">
    <property type="component" value="Unassembled WGS sequence"/>
</dbReference>
<reference evidence="1" key="1">
    <citation type="submission" date="2014-09" db="EMBL/GenBank/DDBJ databases">
        <title>Genome sequence of the luminous mushroom Mycena chlorophos for searching fungal bioluminescence genes.</title>
        <authorList>
            <person name="Tanaka Y."/>
            <person name="Kasuga D."/>
            <person name="Oba Y."/>
            <person name="Hase S."/>
            <person name="Sato K."/>
            <person name="Oba Y."/>
            <person name="Sakakibara Y."/>
        </authorList>
    </citation>
    <scope>NUCLEOTIDE SEQUENCE</scope>
</reference>
<feature type="non-terminal residue" evidence="1">
    <location>
        <position position="343"/>
    </location>
</feature>
<keyword evidence="2" id="KW-1185">Reference proteome</keyword>
<accession>A0ABQ0L5J4</accession>
<evidence type="ECO:0000313" key="1">
    <source>
        <dbReference type="EMBL" id="GAT45787.1"/>
    </source>
</evidence>